<dbReference type="RefSeq" id="WP_139680559.1">
    <property type="nucleotide sequence ID" value="NZ_CP040846.1"/>
</dbReference>
<name>A0A4Y5SJY8_9EURY</name>
<keyword evidence="3" id="KW-1185">Reference proteome</keyword>
<evidence type="ECO:0008006" key="4">
    <source>
        <dbReference type="Google" id="ProtNLM"/>
    </source>
</evidence>
<evidence type="ECO:0000313" key="2">
    <source>
        <dbReference type="EMBL" id="QDA31213.1"/>
    </source>
</evidence>
<dbReference type="EMBL" id="CP040846">
    <property type="protein sequence ID" value="QDA31213.1"/>
    <property type="molecule type" value="Genomic_DNA"/>
</dbReference>
<feature type="transmembrane region" description="Helical" evidence="1">
    <location>
        <begin position="7"/>
        <end position="27"/>
    </location>
</feature>
<evidence type="ECO:0000313" key="3">
    <source>
        <dbReference type="Proteomes" id="UP000306007"/>
    </source>
</evidence>
<organism evidence="2 3">
    <name type="scientific">Thermococcus indicus</name>
    <dbReference type="NCBI Taxonomy" id="2586643"/>
    <lineage>
        <taxon>Archaea</taxon>
        <taxon>Methanobacteriati</taxon>
        <taxon>Methanobacteriota</taxon>
        <taxon>Thermococci</taxon>
        <taxon>Thermococcales</taxon>
        <taxon>Thermococcaceae</taxon>
        <taxon>Thermococcus</taxon>
    </lineage>
</organism>
<dbReference type="AlphaFoldDB" id="A0A4Y5SJY8"/>
<evidence type="ECO:0000256" key="1">
    <source>
        <dbReference type="SAM" id="Phobius"/>
    </source>
</evidence>
<gene>
    <name evidence="2" type="ORF">FH039_05820</name>
</gene>
<accession>A0A4Y5SJY8</accession>
<reference evidence="2 3" key="1">
    <citation type="submission" date="2019-06" db="EMBL/GenBank/DDBJ databases">
        <title>Thermococcus indicus sp. nov., a Fe(III)-reducing hyperthermophilic archaeon isolated from the Onnuri vent field of the Central Indian Ocean ridge.</title>
        <authorList>
            <person name="Lim J.K."/>
            <person name="Kim Y.J."/>
            <person name="Kwon K.K."/>
        </authorList>
    </citation>
    <scope>NUCLEOTIDE SEQUENCE [LARGE SCALE GENOMIC DNA]</scope>
    <source>
        <strain evidence="2 3">IOH1</strain>
    </source>
</reference>
<sequence length="132" mass="14459">MRAQASLEYLFMLAGMFVLVLATLFAYNNGVLPHTIETGEQVNVLQLQNDAQYIVVQLKANELWEELKSKTVTLTISDGKTTCTVDKTSYTGTYPEVIEYSTDGKTLEKIYNDCMDGNAGACEVIICSLGAG</sequence>
<keyword evidence="1" id="KW-0812">Transmembrane</keyword>
<dbReference type="OrthoDB" id="99411at2157"/>
<dbReference type="Proteomes" id="UP000306007">
    <property type="component" value="Chromosome"/>
</dbReference>
<dbReference type="KEGG" id="tic:FH039_05820"/>
<keyword evidence="1" id="KW-1133">Transmembrane helix</keyword>
<proteinExistence type="predicted"/>
<dbReference type="GeneID" id="40474682"/>
<protein>
    <recommendedName>
        <fullName evidence="4">Class III signal peptide-containing protein</fullName>
    </recommendedName>
</protein>
<keyword evidence="1" id="KW-0472">Membrane</keyword>